<dbReference type="OrthoDB" id="4510061at2759"/>
<dbReference type="Proteomes" id="UP000308549">
    <property type="component" value="Unassembled WGS sequence"/>
</dbReference>
<name>A0A4U0TJZ5_9PEZI</name>
<reference evidence="1 2" key="1">
    <citation type="submission" date="2017-03" db="EMBL/GenBank/DDBJ databases">
        <title>Genomes of endolithic fungi from Antarctica.</title>
        <authorList>
            <person name="Coleine C."/>
            <person name="Masonjones S."/>
            <person name="Stajich J.E."/>
        </authorList>
    </citation>
    <scope>NUCLEOTIDE SEQUENCE [LARGE SCALE GENOMIC DNA]</scope>
    <source>
        <strain evidence="1 2">CCFEE 6315</strain>
    </source>
</reference>
<gene>
    <name evidence="1" type="ORF">B0A50_08201</name>
</gene>
<evidence type="ECO:0000313" key="2">
    <source>
        <dbReference type="Proteomes" id="UP000308549"/>
    </source>
</evidence>
<keyword evidence="2" id="KW-1185">Reference proteome</keyword>
<dbReference type="AlphaFoldDB" id="A0A4U0TJZ5"/>
<dbReference type="EMBL" id="NAJL01000083">
    <property type="protein sequence ID" value="TKA22144.1"/>
    <property type="molecule type" value="Genomic_DNA"/>
</dbReference>
<protein>
    <submittedName>
        <fullName evidence="1">Uncharacterized protein</fullName>
    </submittedName>
</protein>
<comment type="caution">
    <text evidence="1">The sequence shown here is derived from an EMBL/GenBank/DDBJ whole genome shotgun (WGS) entry which is preliminary data.</text>
</comment>
<organism evidence="1 2">
    <name type="scientific">Salinomyces thailandicus</name>
    <dbReference type="NCBI Taxonomy" id="706561"/>
    <lineage>
        <taxon>Eukaryota</taxon>
        <taxon>Fungi</taxon>
        <taxon>Dikarya</taxon>
        <taxon>Ascomycota</taxon>
        <taxon>Pezizomycotina</taxon>
        <taxon>Dothideomycetes</taxon>
        <taxon>Dothideomycetidae</taxon>
        <taxon>Mycosphaerellales</taxon>
        <taxon>Teratosphaeriaceae</taxon>
        <taxon>Salinomyces</taxon>
    </lineage>
</organism>
<evidence type="ECO:0000313" key="1">
    <source>
        <dbReference type="EMBL" id="TKA22144.1"/>
    </source>
</evidence>
<sequence length="166" mass="18420">MSDYRDILNYCAAIRASPSAEEYNEEGYVVLRRCVVQAQTLSSQPFQPQNGSKPDMELNKAHLQNIIVDAAVRRFQAQKLYLRATAALRWVNARTKILQGQRAHAGHVPALQQILSTFRAELAAITDQRVELSLRSPDIRAGKWLQEDPSLAVIQEVCGSCNGSGA</sequence>
<proteinExistence type="predicted"/>
<accession>A0A4U0TJZ5</accession>